<dbReference type="Proteomes" id="UP001207830">
    <property type="component" value="Unassembled WGS sequence"/>
</dbReference>
<keyword evidence="2" id="KW-1185">Reference proteome</keyword>
<accession>A0ABT3Z1N4</accession>
<sequence>MSNTLKLPLALFIASLLLSGCMPFPGDTPELAIFVAKDGASLG</sequence>
<evidence type="ECO:0000313" key="2">
    <source>
        <dbReference type="Proteomes" id="UP001207830"/>
    </source>
</evidence>
<comment type="caution">
    <text evidence="1">The sequence shown here is derived from an EMBL/GenBank/DDBJ whole genome shotgun (WGS) entry which is preliminary data.</text>
</comment>
<evidence type="ECO:0000313" key="1">
    <source>
        <dbReference type="EMBL" id="MCY0111298.1"/>
    </source>
</evidence>
<organism evidence="1 2">
    <name type="scientific">Pseudomonas monsensis</name>
    <dbReference type="NCBI Taxonomy" id="2745509"/>
    <lineage>
        <taxon>Bacteria</taxon>
        <taxon>Pseudomonadati</taxon>
        <taxon>Pseudomonadota</taxon>
        <taxon>Gammaproteobacteria</taxon>
        <taxon>Pseudomonadales</taxon>
        <taxon>Pseudomonadaceae</taxon>
        <taxon>Pseudomonas</taxon>
    </lineage>
</organism>
<proteinExistence type="predicted"/>
<dbReference type="EMBL" id="JANIGP010000025">
    <property type="protein sequence ID" value="MCY0111298.1"/>
    <property type="molecule type" value="Genomic_DNA"/>
</dbReference>
<reference evidence="1 2" key="1">
    <citation type="submission" date="2022-07" db="EMBL/GenBank/DDBJ databases">
        <title>Characterization of plant growth promoting rhizobacteria (PGPR) for use as bioinoculants in agriculture.</title>
        <authorList>
            <person name="Hassen A.I."/>
            <person name="Pierneef R."/>
        </authorList>
    </citation>
    <scope>NUCLEOTIDE SEQUENCE [LARGE SCALE GENOMIC DNA]</scope>
    <source>
        <strain evidence="1 2">SARCC-3054</strain>
    </source>
</reference>
<gene>
    <name evidence="1" type="ORF">NQF78_23600</name>
</gene>
<name>A0ABT3Z1N4_9PSED</name>
<dbReference type="RefSeq" id="WP_256591295.1">
    <property type="nucleotide sequence ID" value="NZ_CP077087.1"/>
</dbReference>
<dbReference type="PROSITE" id="PS51257">
    <property type="entry name" value="PROKAR_LIPOPROTEIN"/>
    <property type="match status" value="1"/>
</dbReference>
<protein>
    <submittedName>
        <fullName evidence="1">Uncharacterized protein</fullName>
    </submittedName>
</protein>